<proteinExistence type="predicted"/>
<dbReference type="EMBL" id="JARKIE010000088">
    <property type="protein sequence ID" value="KAJ7687445.1"/>
    <property type="molecule type" value="Genomic_DNA"/>
</dbReference>
<evidence type="ECO:0000313" key="1">
    <source>
        <dbReference type="EMBL" id="KAJ7687445.1"/>
    </source>
</evidence>
<gene>
    <name evidence="1" type="ORF">B0H17DRAFT_1203677</name>
</gene>
<sequence length="314" mass="35587">MEGLMNVIFADEDIWKRVGDNFIISQLLNGIPMEADRQIRLKTYGYAIMLYMIPFYSLKAGNTALLQNGMYMHLTAPSLTEILEAWPETVSELAKVTDNANINYLTGTYLDKQPNALLNMTQESYNAFGRLVQRRMMFGGSTKFDHSPDMQMFKSTFNHQLKDGYPLTLGQSFSTSLLPMMAKMSVGHLQKVEDLVAHLHWVPCSDRSLVDLEEKYKAAFIHYILAPGIVHHLLLPVSRLMQAEHKITASKPLARALMFLITTTGTLQLPRSETTKIHMVFFAKVEEDERVLIQATLLGLIAHCSFRSIAPWSN</sequence>
<protein>
    <submittedName>
        <fullName evidence="1">Uncharacterized protein</fullName>
    </submittedName>
</protein>
<reference evidence="1" key="1">
    <citation type="submission" date="2023-03" db="EMBL/GenBank/DDBJ databases">
        <title>Massive genome expansion in bonnet fungi (Mycena s.s.) driven by repeated elements and novel gene families across ecological guilds.</title>
        <authorList>
            <consortium name="Lawrence Berkeley National Laboratory"/>
            <person name="Harder C.B."/>
            <person name="Miyauchi S."/>
            <person name="Viragh M."/>
            <person name="Kuo A."/>
            <person name="Thoen E."/>
            <person name="Andreopoulos B."/>
            <person name="Lu D."/>
            <person name="Skrede I."/>
            <person name="Drula E."/>
            <person name="Henrissat B."/>
            <person name="Morin E."/>
            <person name="Kohler A."/>
            <person name="Barry K."/>
            <person name="LaButti K."/>
            <person name="Morin E."/>
            <person name="Salamov A."/>
            <person name="Lipzen A."/>
            <person name="Mereny Z."/>
            <person name="Hegedus B."/>
            <person name="Baldrian P."/>
            <person name="Stursova M."/>
            <person name="Weitz H."/>
            <person name="Taylor A."/>
            <person name="Grigoriev I.V."/>
            <person name="Nagy L.G."/>
            <person name="Martin F."/>
            <person name="Kauserud H."/>
        </authorList>
    </citation>
    <scope>NUCLEOTIDE SEQUENCE</scope>
    <source>
        <strain evidence="1">CBHHK067</strain>
    </source>
</reference>
<dbReference type="Proteomes" id="UP001221757">
    <property type="component" value="Unassembled WGS sequence"/>
</dbReference>
<evidence type="ECO:0000313" key="2">
    <source>
        <dbReference type="Proteomes" id="UP001221757"/>
    </source>
</evidence>
<accession>A0AAD7GC18</accession>
<organism evidence="1 2">
    <name type="scientific">Mycena rosella</name>
    <name type="common">Pink bonnet</name>
    <name type="synonym">Agaricus rosellus</name>
    <dbReference type="NCBI Taxonomy" id="1033263"/>
    <lineage>
        <taxon>Eukaryota</taxon>
        <taxon>Fungi</taxon>
        <taxon>Dikarya</taxon>
        <taxon>Basidiomycota</taxon>
        <taxon>Agaricomycotina</taxon>
        <taxon>Agaricomycetes</taxon>
        <taxon>Agaricomycetidae</taxon>
        <taxon>Agaricales</taxon>
        <taxon>Marasmiineae</taxon>
        <taxon>Mycenaceae</taxon>
        <taxon>Mycena</taxon>
    </lineage>
</organism>
<name>A0AAD7GC18_MYCRO</name>
<dbReference type="AlphaFoldDB" id="A0AAD7GC18"/>
<comment type="caution">
    <text evidence="1">The sequence shown here is derived from an EMBL/GenBank/DDBJ whole genome shotgun (WGS) entry which is preliminary data.</text>
</comment>
<keyword evidence="2" id="KW-1185">Reference proteome</keyword>